<accession>A0ABN6TYD1</accession>
<evidence type="ECO:0000313" key="1">
    <source>
        <dbReference type="EMBL" id="BDT97939.1"/>
    </source>
</evidence>
<evidence type="ECO:0000313" key="2">
    <source>
        <dbReference type="Proteomes" id="UP001317870"/>
    </source>
</evidence>
<proteinExistence type="predicted"/>
<reference evidence="1 2" key="1">
    <citation type="submission" date="2022-11" db="EMBL/GenBank/DDBJ databases">
        <title>Genome Sequencing of Nocardia sp. ON39_IFM12276 and assembly.</title>
        <authorList>
            <person name="Shimojima M."/>
            <person name="Toyokawa M."/>
            <person name="Uesaka K."/>
        </authorList>
    </citation>
    <scope>NUCLEOTIDE SEQUENCE [LARGE SCALE GENOMIC DNA]</scope>
    <source>
        <strain evidence="1 2">IFM 12276</strain>
    </source>
</reference>
<name>A0ABN6TYD1_9NOCA</name>
<dbReference type="Proteomes" id="UP001317870">
    <property type="component" value="Chromosome"/>
</dbReference>
<protein>
    <submittedName>
        <fullName evidence="1">Uncharacterized protein</fullName>
    </submittedName>
</protein>
<sequence length="58" mass="6307">MANDGRDHLDACPLLGPDAWLVVQLAISWVALDRAVTPGWALGTVPERTVWQRAIRAG</sequence>
<dbReference type="EMBL" id="AP026978">
    <property type="protein sequence ID" value="BDT97939.1"/>
    <property type="molecule type" value="Genomic_DNA"/>
</dbReference>
<gene>
    <name evidence="1" type="ORF">IFM12276_09680</name>
</gene>
<organism evidence="1 2">
    <name type="scientific">Nocardia sputorum</name>
    <dbReference type="NCBI Taxonomy" id="2984338"/>
    <lineage>
        <taxon>Bacteria</taxon>
        <taxon>Bacillati</taxon>
        <taxon>Actinomycetota</taxon>
        <taxon>Actinomycetes</taxon>
        <taxon>Mycobacteriales</taxon>
        <taxon>Nocardiaceae</taxon>
        <taxon>Nocardia</taxon>
    </lineage>
</organism>
<keyword evidence="2" id="KW-1185">Reference proteome</keyword>